<dbReference type="EMBL" id="FRBT01000006">
    <property type="protein sequence ID" value="SHM43017.1"/>
    <property type="molecule type" value="Genomic_DNA"/>
</dbReference>
<accession>A0A1M7IRN0</accession>
<dbReference type="AlphaFoldDB" id="A0A1M7IRN0"/>
<dbReference type="OrthoDB" id="1376646at2"/>
<evidence type="ECO:0000313" key="1">
    <source>
        <dbReference type="EMBL" id="SHM43017.1"/>
    </source>
</evidence>
<organism evidence="1 2">
    <name type="scientific">Flavobacterium chilense</name>
    <dbReference type="NCBI Taxonomy" id="946677"/>
    <lineage>
        <taxon>Bacteria</taxon>
        <taxon>Pseudomonadati</taxon>
        <taxon>Bacteroidota</taxon>
        <taxon>Flavobacteriia</taxon>
        <taxon>Flavobacteriales</taxon>
        <taxon>Flavobacteriaceae</taxon>
        <taxon>Flavobacterium</taxon>
    </lineage>
</organism>
<reference evidence="2" key="1">
    <citation type="submission" date="2016-11" db="EMBL/GenBank/DDBJ databases">
        <authorList>
            <person name="Varghese N."/>
            <person name="Submissions S."/>
        </authorList>
    </citation>
    <scope>NUCLEOTIDE SEQUENCE [LARGE SCALE GENOMIC DNA]</scope>
    <source>
        <strain evidence="2">DSM 24724</strain>
    </source>
</reference>
<sequence length="189" mass="21966">MNIIEDIAEEFLEEYYTDSGNKSYFLSQLNIELARHRKETDKILFLSTSRDLIQEMYDEHFQDCKEKENCDTLKWHLKSIFYITNLLEDYSISSSKENLFTKSERDVYSEKLDTIISEIETLKKGHEVIYDGISEEIEELKNLFYLGKKNWKQIIAGKAIEMAVGGVVSETISKDLIQLSGIAAQNLLK</sequence>
<dbReference type="Proteomes" id="UP000184028">
    <property type="component" value="Unassembled WGS sequence"/>
</dbReference>
<dbReference type="RefSeq" id="WP_068844371.1">
    <property type="nucleotide sequence ID" value="NZ_FRBT01000006.1"/>
</dbReference>
<keyword evidence="2" id="KW-1185">Reference proteome</keyword>
<dbReference type="STRING" id="946677.SAMN05444484_10610"/>
<gene>
    <name evidence="1" type="ORF">SAMN05444484_10610</name>
</gene>
<evidence type="ECO:0000313" key="2">
    <source>
        <dbReference type="Proteomes" id="UP000184028"/>
    </source>
</evidence>
<name>A0A1M7IRN0_9FLAO</name>
<protein>
    <submittedName>
        <fullName evidence="1">Uncharacterized protein</fullName>
    </submittedName>
</protein>
<proteinExistence type="predicted"/>